<organism evidence="2 3">
    <name type="scientific">Stylosanthes scabra</name>
    <dbReference type="NCBI Taxonomy" id="79078"/>
    <lineage>
        <taxon>Eukaryota</taxon>
        <taxon>Viridiplantae</taxon>
        <taxon>Streptophyta</taxon>
        <taxon>Embryophyta</taxon>
        <taxon>Tracheophyta</taxon>
        <taxon>Spermatophyta</taxon>
        <taxon>Magnoliopsida</taxon>
        <taxon>eudicotyledons</taxon>
        <taxon>Gunneridae</taxon>
        <taxon>Pentapetalae</taxon>
        <taxon>rosids</taxon>
        <taxon>fabids</taxon>
        <taxon>Fabales</taxon>
        <taxon>Fabaceae</taxon>
        <taxon>Papilionoideae</taxon>
        <taxon>50 kb inversion clade</taxon>
        <taxon>dalbergioids sensu lato</taxon>
        <taxon>Dalbergieae</taxon>
        <taxon>Pterocarpus clade</taxon>
        <taxon>Stylosanthes</taxon>
    </lineage>
</organism>
<feature type="transmembrane region" description="Helical" evidence="1">
    <location>
        <begin position="232"/>
        <end position="253"/>
    </location>
</feature>
<keyword evidence="3" id="KW-1185">Reference proteome</keyword>
<dbReference type="EMBL" id="JASCZI010181378">
    <property type="protein sequence ID" value="MED6182737.1"/>
    <property type="molecule type" value="Genomic_DNA"/>
</dbReference>
<evidence type="ECO:0000313" key="3">
    <source>
        <dbReference type="Proteomes" id="UP001341840"/>
    </source>
</evidence>
<comment type="caution">
    <text evidence="2">The sequence shown here is derived from an EMBL/GenBank/DDBJ whole genome shotgun (WGS) entry which is preliminary data.</text>
</comment>
<keyword evidence="1" id="KW-0472">Membrane</keyword>
<feature type="transmembrane region" description="Helical" evidence="1">
    <location>
        <begin position="165"/>
        <end position="185"/>
    </location>
</feature>
<dbReference type="Proteomes" id="UP001341840">
    <property type="component" value="Unassembled WGS sequence"/>
</dbReference>
<keyword evidence="1" id="KW-1133">Transmembrane helix</keyword>
<name>A0ABU6WA79_9FABA</name>
<gene>
    <name evidence="2" type="ORF">PIB30_031488</name>
</gene>
<evidence type="ECO:0000313" key="2">
    <source>
        <dbReference type="EMBL" id="MED6182737.1"/>
    </source>
</evidence>
<feature type="transmembrane region" description="Helical" evidence="1">
    <location>
        <begin position="125"/>
        <end position="145"/>
    </location>
</feature>
<feature type="transmembrane region" description="Helical" evidence="1">
    <location>
        <begin position="309"/>
        <end position="336"/>
    </location>
</feature>
<protein>
    <submittedName>
        <fullName evidence="2">Uncharacterized protein</fullName>
    </submittedName>
</protein>
<feature type="transmembrane region" description="Helical" evidence="1">
    <location>
        <begin position="206"/>
        <end position="226"/>
    </location>
</feature>
<reference evidence="2 3" key="1">
    <citation type="journal article" date="2023" name="Plants (Basel)">
        <title>Bridging the Gap: Combining Genomics and Transcriptomics Approaches to Understand Stylosanthes scabra, an Orphan Legume from the Brazilian Caatinga.</title>
        <authorList>
            <person name="Ferreira-Neto J.R.C."/>
            <person name="da Silva M.D."/>
            <person name="Binneck E."/>
            <person name="de Melo N.F."/>
            <person name="da Silva R.H."/>
            <person name="de Melo A.L.T.M."/>
            <person name="Pandolfi V."/>
            <person name="Bustamante F.O."/>
            <person name="Brasileiro-Vidal A.C."/>
            <person name="Benko-Iseppon A.M."/>
        </authorList>
    </citation>
    <scope>NUCLEOTIDE SEQUENCE [LARGE SCALE GENOMIC DNA]</scope>
    <source>
        <tissue evidence="2">Leaves</tissue>
    </source>
</reference>
<proteinExistence type="predicted"/>
<dbReference type="PANTHER" id="PTHR33918">
    <property type="entry name" value="OS01G0704200 PROTEIN"/>
    <property type="match status" value="1"/>
</dbReference>
<evidence type="ECO:0000256" key="1">
    <source>
        <dbReference type="SAM" id="Phobius"/>
    </source>
</evidence>
<dbReference type="PANTHER" id="PTHR33918:SF4">
    <property type="entry name" value="ABC-2 TYPE TRANSPORTER DOMAIN-CONTAINING PROTEIN"/>
    <property type="match status" value="1"/>
</dbReference>
<sequence>MELHSLCCSLPSQPLQFSHHRLISVSNPQAPGTRTPFRFQTPSLSFAYASKCLKWVPKRPSILGFDKYQKALLLASDSDVFVTADDAVELVSGKSGSVSFHGITYRSVEGGKLENASFEEKDSSYFWLLAPAAFISCLILPRFFLRGVIMPFFEDLRLVDIVSSFFSEVLFYIGLATFLQVADSVQKPYLEFSSKRWGLITGLRGYLFSAIFTTGLKIIVPVLLLYMTWSVVRLEVIVAIGPFLVGCVAQIAFEMYLNQRGSSCWPIVPIIFEVYRMYQVSKAAIFADRLLYAMRELPSTPAATERSGALFAIIVTFQLLGMVCLWSLMTFLVRLFPSRPVADNY</sequence>
<accession>A0ABU6WA79</accession>
<keyword evidence="1" id="KW-0812">Transmembrane</keyword>